<keyword evidence="3" id="KW-0597">Phosphoprotein</keyword>
<dbReference type="SMART" id="SM00054">
    <property type="entry name" value="EFh"/>
    <property type="match status" value="2"/>
</dbReference>
<dbReference type="GO" id="GO:0005813">
    <property type="term" value="C:centrosome"/>
    <property type="evidence" value="ECO:0007669"/>
    <property type="project" value="UniProtKB-SubCell"/>
</dbReference>
<dbReference type="PROSITE" id="PS00018">
    <property type="entry name" value="EF_HAND_1"/>
    <property type="match status" value="1"/>
</dbReference>
<feature type="domain" description="EF-hand" evidence="8">
    <location>
        <begin position="45"/>
        <end position="80"/>
    </location>
</feature>
<evidence type="ECO:0000256" key="5">
    <source>
        <dbReference type="ARBA" id="ARBA00023212"/>
    </source>
</evidence>
<feature type="region of interest" description="Disordered" evidence="7">
    <location>
        <begin position="437"/>
        <end position="501"/>
    </location>
</feature>
<feature type="coiled-coil region" evidence="6">
    <location>
        <begin position="711"/>
        <end position="752"/>
    </location>
</feature>
<feature type="coiled-coil region" evidence="6">
    <location>
        <begin position="241"/>
        <end position="430"/>
    </location>
</feature>
<evidence type="ECO:0000256" key="4">
    <source>
        <dbReference type="ARBA" id="ARBA00022837"/>
    </source>
</evidence>
<reference evidence="9 10" key="1">
    <citation type="submission" date="2024-05" db="EMBL/GenBank/DDBJ databases">
        <authorList>
            <person name="Wallberg A."/>
        </authorList>
    </citation>
    <scope>NUCLEOTIDE SEQUENCE [LARGE SCALE GENOMIC DNA]</scope>
</reference>
<evidence type="ECO:0000256" key="1">
    <source>
        <dbReference type="ARBA" id="ARBA00004300"/>
    </source>
</evidence>
<dbReference type="InterPro" id="IPR002048">
    <property type="entry name" value="EF_hand_dom"/>
</dbReference>
<keyword evidence="6" id="KW-0175">Coiled coil</keyword>
<dbReference type="PROSITE" id="PS00303">
    <property type="entry name" value="S100_CABP"/>
    <property type="match status" value="1"/>
</dbReference>
<feature type="domain" description="EF-hand" evidence="8">
    <location>
        <begin position="82"/>
        <end position="117"/>
    </location>
</feature>
<name>A0AAV2QDP6_MEGNR</name>
<evidence type="ECO:0000313" key="10">
    <source>
        <dbReference type="Proteomes" id="UP001497623"/>
    </source>
</evidence>
<feature type="compositionally biased region" description="Low complexity" evidence="7">
    <location>
        <begin position="1026"/>
        <end position="1039"/>
    </location>
</feature>
<organism evidence="9 10">
    <name type="scientific">Meganyctiphanes norvegica</name>
    <name type="common">Northern krill</name>
    <name type="synonym">Thysanopoda norvegica</name>
    <dbReference type="NCBI Taxonomy" id="48144"/>
    <lineage>
        <taxon>Eukaryota</taxon>
        <taxon>Metazoa</taxon>
        <taxon>Ecdysozoa</taxon>
        <taxon>Arthropoda</taxon>
        <taxon>Crustacea</taxon>
        <taxon>Multicrustacea</taxon>
        <taxon>Malacostraca</taxon>
        <taxon>Eumalacostraca</taxon>
        <taxon>Eucarida</taxon>
        <taxon>Euphausiacea</taxon>
        <taxon>Euphausiidae</taxon>
        <taxon>Meganyctiphanes</taxon>
    </lineage>
</organism>
<evidence type="ECO:0000256" key="3">
    <source>
        <dbReference type="ARBA" id="ARBA00022553"/>
    </source>
</evidence>
<evidence type="ECO:0000256" key="6">
    <source>
        <dbReference type="SAM" id="Coils"/>
    </source>
</evidence>
<dbReference type="GO" id="GO:0005509">
    <property type="term" value="F:calcium ion binding"/>
    <property type="evidence" value="ECO:0007669"/>
    <property type="project" value="InterPro"/>
</dbReference>
<keyword evidence="10" id="KW-1185">Reference proteome</keyword>
<dbReference type="AlphaFoldDB" id="A0AAV2QDP6"/>
<comment type="caution">
    <text evidence="9">The sequence shown here is derived from an EMBL/GenBank/DDBJ whole genome shotgun (WGS) entry which is preliminary data.</text>
</comment>
<sequence length="1199" mass="135819">MENKIYNSTASAGNEAKERPNDSEAKSSSSDNEKGLNSLQYSGDNEEEYLRSTWQRLGVGHDGYLTMEELATVCHATGMDKVANEVLEQLFRKLDVDGDGRISFEEFVHMFQNGGPTGNNSLSLEESLSLTQDLGGSPLAIASIKNSEESQCCSTESGFFSTLDEDRTGYASVRSITQLWESLNISKGGELLRELGFPSRPRDRLCLQELTQALEEECQLPEDPSIVTPLQTAVMTCLHDAKFLRTSLEAARGERDKLRADLSEANHRLSLLAQDLDDHNAHMEANTQHQIQELERHYREQVRELQEAVLRERDSSREQVSVATRDLTTHNSQLQQEEVQLKQVMTQLQNDVRRLEGENLEVSEKLQEAEKMLQQMEKQSQEMQQLKQKMAEMESCSPREEEYRRLLERLEGLTSENHQLRDNNDELLAQLDSMPHLRGNQVAGPMNSETGEPSLDGSCLGDYIDPPLGLIAPVKRRGSTSGGSGDDSTEEDSPRGGKVRRCSKGANVHYVDVGSYDESFFDSSMSSLMKGVSKSVENAEESLSLDNDMPQAKVFSSLRANMGCESPRSLDCVAHARESSRTSFKAPKIQHKEAYSLPLENVQDTSAFQASTPLKKMMKSSIKEKCCRCAETEGRLTMALEELEMAMRREEQERTQRITLQSILNKDDDSCSNNSGKPDSSTTTTTTTYPNSETFLLPACSIIDNNASDKAVVLEGQCRRLESELAKVRMEVHKLLEEKEKLLLQKQQLQKQYLGEEGITLREKCKALSVKIKKKNVALKFMAQQLLERKDQSDELDSGDVENPSPKLQSITEEEEEEVEDEDEDTKDEFNILEKQVLFMENLLNAAADKAEKQKAALQEKCHKLEHSLEILRVEFDKSEDYWTLKLQEEQDYFEEERRLTDDKFSALERKIREYEELVLQGSSTGTREDRSEDSDRLSTIDESAMWEKQVTELEEEVQMLQRQIKDIKEKQHGVESACERRLIEERRAASQECSNIQEQLHQANMQVAAVMEELEKLRQDTEHGNNNTANNRTQNSSAQVRVSPEGGLVNGFMSVNGESLSPGPMDQDLHLSGEETILNSLRDQLRQCQSRVHYLETALRQHHAHAHHILTVTREQHAAEVQNLEAMMASTQQMLGQHIAKYKDQLRKASRSDSLVRELYLENAQLMRALQITESHQKSAEEANRRIQMAHLGASTMS</sequence>
<dbReference type="Pfam" id="PF13499">
    <property type="entry name" value="EF-hand_7"/>
    <property type="match status" value="1"/>
</dbReference>
<keyword evidence="2" id="KW-0963">Cytoplasm</keyword>
<evidence type="ECO:0000256" key="2">
    <source>
        <dbReference type="ARBA" id="ARBA00022490"/>
    </source>
</evidence>
<accession>A0AAV2QDP6</accession>
<feature type="region of interest" description="Disordered" evidence="7">
    <location>
        <begin position="1023"/>
        <end position="1042"/>
    </location>
</feature>
<feature type="region of interest" description="Disordered" evidence="7">
    <location>
        <begin position="1"/>
        <end position="43"/>
    </location>
</feature>
<evidence type="ECO:0000313" key="9">
    <source>
        <dbReference type="EMBL" id="CAL4082210.1"/>
    </source>
</evidence>
<dbReference type="PROSITE" id="PS50222">
    <property type="entry name" value="EF_HAND_2"/>
    <property type="match status" value="2"/>
</dbReference>
<evidence type="ECO:0000256" key="7">
    <source>
        <dbReference type="SAM" id="MobiDB-lite"/>
    </source>
</evidence>
<feature type="region of interest" description="Disordered" evidence="7">
    <location>
        <begin position="791"/>
        <end position="826"/>
    </location>
</feature>
<feature type="compositionally biased region" description="Acidic residues" evidence="7">
    <location>
        <begin position="812"/>
        <end position="826"/>
    </location>
</feature>
<feature type="compositionally biased region" description="Polar residues" evidence="7">
    <location>
        <begin position="1"/>
        <end position="12"/>
    </location>
</feature>
<dbReference type="Proteomes" id="UP001497623">
    <property type="component" value="Unassembled WGS sequence"/>
</dbReference>
<dbReference type="InterPro" id="IPR018247">
    <property type="entry name" value="EF_Hand_1_Ca_BS"/>
</dbReference>
<comment type="subcellular location">
    <subcellularLocation>
        <location evidence="1">Cytoplasm</location>
        <location evidence="1">Cytoskeleton</location>
        <location evidence="1">Microtubule organizing center</location>
        <location evidence="1">Centrosome</location>
    </subcellularLocation>
</comment>
<feature type="compositionally biased region" description="Basic and acidic residues" evidence="7">
    <location>
        <begin position="15"/>
        <end position="25"/>
    </location>
</feature>
<dbReference type="EMBL" id="CAXKWB010006232">
    <property type="protein sequence ID" value="CAL4082210.1"/>
    <property type="molecule type" value="Genomic_DNA"/>
</dbReference>
<dbReference type="GO" id="GO:0034454">
    <property type="term" value="P:microtubule anchoring at centrosome"/>
    <property type="evidence" value="ECO:0007669"/>
    <property type="project" value="TreeGrafter"/>
</dbReference>
<dbReference type="InterPro" id="IPR001751">
    <property type="entry name" value="S100/CaBP7/8-like_CS"/>
</dbReference>
<dbReference type="InterPro" id="IPR011992">
    <property type="entry name" value="EF-hand-dom_pair"/>
</dbReference>
<dbReference type="CDD" id="cd00051">
    <property type="entry name" value="EFh"/>
    <property type="match status" value="1"/>
</dbReference>
<keyword evidence="4" id="KW-0106">Calcium</keyword>
<feature type="compositionally biased region" description="Polar residues" evidence="7">
    <location>
        <begin position="26"/>
        <end position="43"/>
    </location>
</feature>
<proteinExistence type="predicted"/>
<feature type="region of interest" description="Disordered" evidence="7">
    <location>
        <begin position="666"/>
        <end position="688"/>
    </location>
</feature>
<feature type="compositionally biased region" description="Polar residues" evidence="7">
    <location>
        <begin position="671"/>
        <end position="681"/>
    </location>
</feature>
<gene>
    <name evidence="9" type="ORF">MNOR_LOCUS11735</name>
</gene>
<dbReference type="Gene3D" id="1.10.238.10">
    <property type="entry name" value="EF-hand"/>
    <property type="match status" value="1"/>
</dbReference>
<dbReference type="PANTHER" id="PTHR18905:SF13">
    <property type="entry name" value="NON-CENTROSOMAL MICROTUBULE ARRAY"/>
    <property type="match status" value="1"/>
</dbReference>
<dbReference type="PANTHER" id="PTHR18905">
    <property type="entry name" value="NINEIN"/>
    <property type="match status" value="1"/>
</dbReference>
<protein>
    <recommendedName>
        <fullName evidence="8">EF-hand domain-containing protein</fullName>
    </recommendedName>
</protein>
<evidence type="ECO:0000259" key="8">
    <source>
        <dbReference type="PROSITE" id="PS50222"/>
    </source>
</evidence>
<keyword evidence="5" id="KW-0206">Cytoskeleton</keyword>
<dbReference type="SUPFAM" id="SSF47473">
    <property type="entry name" value="EF-hand"/>
    <property type="match status" value="1"/>
</dbReference>